<evidence type="ECO:0000256" key="1">
    <source>
        <dbReference type="ARBA" id="ARBA00022723"/>
    </source>
</evidence>
<dbReference type="OrthoDB" id="1683089at2759"/>
<feature type="domain" description="SWIM-type" evidence="6">
    <location>
        <begin position="566"/>
        <end position="598"/>
    </location>
</feature>
<dbReference type="InterPro" id="IPR018289">
    <property type="entry name" value="MULE_transposase_dom"/>
</dbReference>
<dbReference type="InterPro" id="IPR006564">
    <property type="entry name" value="Znf_PMZ"/>
</dbReference>
<gene>
    <name evidence="7" type="ORF">EZV62_005746</name>
</gene>
<dbReference type="GO" id="GO:0008270">
    <property type="term" value="F:zinc ion binding"/>
    <property type="evidence" value="ECO:0007669"/>
    <property type="project" value="UniProtKB-KW"/>
</dbReference>
<dbReference type="PANTHER" id="PTHR31973:SF187">
    <property type="entry name" value="MUTATOR TRANSPOSASE MUDRA PROTEIN"/>
    <property type="match status" value="1"/>
</dbReference>
<dbReference type="Pfam" id="PF04434">
    <property type="entry name" value="SWIM"/>
    <property type="match status" value="1"/>
</dbReference>
<protein>
    <recommendedName>
        <fullName evidence="6">SWIM-type domain-containing protein</fullName>
    </recommendedName>
</protein>
<accession>A0A5C7ING3</accession>
<dbReference type="AlphaFoldDB" id="A0A5C7ING3"/>
<feature type="region of interest" description="Disordered" evidence="5">
    <location>
        <begin position="649"/>
        <end position="676"/>
    </location>
</feature>
<sequence length="794" mass="91011">MDNFTFKIYVQTGVNVVDVGECDVDHISLITLVHAICEKLTGNSDVPTRDYHVWAQIPWSGDKYGVANDSQLLELFNMFEDRGLDKVVFELEDYCYIPTPPPEEPQVLDVEGGYEPLGWEVLIVEEGTGGEESIDGDDGITQDCLDGFEGYQSKSDDQYFTDSELEPDQVRIARAHGSVMIDGVTFMIKTLVDQHDCHRIYNNKEAKVKWISSKFEKLVKCNPSIDVKVIGDLLRENYKVSVDIHKLYRAKHRALKELAKEHANCFFGYLRRYAYVLNQTNPGAVVHICTQEPQQTFQRIFLSFEPQKVGFLEGCKPFIRVDGCHLKGPFGGVLLSAVSLDANSGLFPLAVCIREKETQDSWEWFFNNLKIFLNYPTNRNLTFMFDRQKGVIAALQIQFPFAHRRYCARHIYTNFKLIYKGDHYKKLFWRATKSSNIYDFNSSMEEIGIINPAAKKWLEEIDPQHWSRFAYDHVIRCDHVTNNMTEAFNSMLGTHKAASYLDLLEFIRRMVMRKFNERNEECLGWSSVLPPRVHAKILKHGRESRSLKMIVAGNMEYELLGESGGYAVKLKEYNCQCGSWQVSGIPCCHAMAAISHYCGRAAVKDKVAEFVHNSLTKSAYMQTYVGMIHPVPDQKRWPEVPACILIPGHTDHIKPPPRTVQPGRPKKQRKREPDKAPKVGRFGIVICKVCNKAGHNKRSCQRKTYNQAEFFSIRFPKPIEIAFSFLTKKYNLFELFTNSDILTPAFIPHEYFRFLNFIIPPLMLRFDVELDVASINVVDVACVSKMLVLGIKLA</sequence>
<evidence type="ECO:0000313" key="7">
    <source>
        <dbReference type="EMBL" id="TXG70811.1"/>
    </source>
</evidence>
<dbReference type="SMART" id="SM00575">
    <property type="entry name" value="ZnF_PMZ"/>
    <property type="match status" value="1"/>
</dbReference>
<evidence type="ECO:0000256" key="3">
    <source>
        <dbReference type="ARBA" id="ARBA00022833"/>
    </source>
</evidence>
<comment type="caution">
    <text evidence="7">The sequence shown here is derived from an EMBL/GenBank/DDBJ whole genome shotgun (WGS) entry which is preliminary data.</text>
</comment>
<dbReference type="Pfam" id="PF10551">
    <property type="entry name" value="MULE"/>
    <property type="match status" value="1"/>
</dbReference>
<keyword evidence="3" id="KW-0862">Zinc</keyword>
<dbReference type="PROSITE" id="PS50966">
    <property type="entry name" value="ZF_SWIM"/>
    <property type="match status" value="1"/>
</dbReference>
<keyword evidence="1" id="KW-0479">Metal-binding</keyword>
<name>A0A5C7ING3_9ROSI</name>
<evidence type="ECO:0000313" key="8">
    <source>
        <dbReference type="Proteomes" id="UP000323000"/>
    </source>
</evidence>
<evidence type="ECO:0000259" key="6">
    <source>
        <dbReference type="PROSITE" id="PS50966"/>
    </source>
</evidence>
<evidence type="ECO:0000256" key="2">
    <source>
        <dbReference type="ARBA" id="ARBA00022771"/>
    </source>
</evidence>
<keyword evidence="8" id="KW-1185">Reference proteome</keyword>
<dbReference type="InterPro" id="IPR007527">
    <property type="entry name" value="Znf_SWIM"/>
</dbReference>
<reference evidence="8" key="1">
    <citation type="journal article" date="2019" name="Gigascience">
        <title>De novo genome assembly of the endangered Acer yangbiense, a plant species with extremely small populations endemic to Yunnan Province, China.</title>
        <authorList>
            <person name="Yang J."/>
            <person name="Wariss H.M."/>
            <person name="Tao L."/>
            <person name="Zhang R."/>
            <person name="Yun Q."/>
            <person name="Hollingsworth P."/>
            <person name="Dao Z."/>
            <person name="Luo G."/>
            <person name="Guo H."/>
            <person name="Ma Y."/>
            <person name="Sun W."/>
        </authorList>
    </citation>
    <scope>NUCLEOTIDE SEQUENCE [LARGE SCALE GENOMIC DNA]</scope>
    <source>
        <strain evidence="8">cv. Malutang</strain>
    </source>
</reference>
<dbReference type="Proteomes" id="UP000323000">
    <property type="component" value="Chromosome 2"/>
</dbReference>
<evidence type="ECO:0000256" key="5">
    <source>
        <dbReference type="SAM" id="MobiDB-lite"/>
    </source>
</evidence>
<organism evidence="7 8">
    <name type="scientific">Acer yangbiense</name>
    <dbReference type="NCBI Taxonomy" id="1000413"/>
    <lineage>
        <taxon>Eukaryota</taxon>
        <taxon>Viridiplantae</taxon>
        <taxon>Streptophyta</taxon>
        <taxon>Embryophyta</taxon>
        <taxon>Tracheophyta</taxon>
        <taxon>Spermatophyta</taxon>
        <taxon>Magnoliopsida</taxon>
        <taxon>eudicotyledons</taxon>
        <taxon>Gunneridae</taxon>
        <taxon>Pentapetalae</taxon>
        <taxon>rosids</taxon>
        <taxon>malvids</taxon>
        <taxon>Sapindales</taxon>
        <taxon>Sapindaceae</taxon>
        <taxon>Hippocastanoideae</taxon>
        <taxon>Acereae</taxon>
        <taxon>Acer</taxon>
    </lineage>
</organism>
<keyword evidence="2 4" id="KW-0863">Zinc-finger</keyword>
<dbReference type="EMBL" id="VAHF01000002">
    <property type="protein sequence ID" value="TXG70811.1"/>
    <property type="molecule type" value="Genomic_DNA"/>
</dbReference>
<evidence type="ECO:0000256" key="4">
    <source>
        <dbReference type="PROSITE-ProRule" id="PRU00325"/>
    </source>
</evidence>
<proteinExistence type="predicted"/>
<dbReference type="PANTHER" id="PTHR31973">
    <property type="entry name" value="POLYPROTEIN, PUTATIVE-RELATED"/>
    <property type="match status" value="1"/>
</dbReference>